<dbReference type="NCBIfam" id="TIGR01451">
    <property type="entry name" value="B_ant_repeat"/>
    <property type="match status" value="1"/>
</dbReference>
<feature type="domain" description="DUF7507" evidence="1">
    <location>
        <begin position="286"/>
        <end position="375"/>
    </location>
</feature>
<feature type="domain" description="DUF7507" evidence="1">
    <location>
        <begin position="157"/>
        <end position="258"/>
    </location>
</feature>
<dbReference type="EMBL" id="JAHWYN010000018">
    <property type="protein sequence ID" value="MBW4362185.1"/>
    <property type="molecule type" value="Genomic_DNA"/>
</dbReference>
<dbReference type="Pfam" id="PF13585">
    <property type="entry name" value="CHU_C"/>
    <property type="match status" value="1"/>
</dbReference>
<feature type="non-terminal residue" evidence="2">
    <location>
        <position position="1"/>
    </location>
</feature>
<dbReference type="InterPro" id="IPR047589">
    <property type="entry name" value="DUF11_rpt"/>
</dbReference>
<proteinExistence type="predicted"/>
<gene>
    <name evidence="2" type="ORF">KZH69_16980</name>
</gene>
<evidence type="ECO:0000259" key="1">
    <source>
        <dbReference type="Pfam" id="PF24346"/>
    </source>
</evidence>
<protein>
    <submittedName>
        <fullName evidence="2">Gliding motility-associated C-terminal domain-containing protein</fullName>
    </submittedName>
</protein>
<accession>A0ABS6XZT5</accession>
<dbReference type="Pfam" id="PF24346">
    <property type="entry name" value="DUF7507"/>
    <property type="match status" value="2"/>
</dbReference>
<dbReference type="InterPro" id="IPR055354">
    <property type="entry name" value="DUF7507"/>
</dbReference>
<dbReference type="Pfam" id="PF13573">
    <property type="entry name" value="SprB"/>
    <property type="match status" value="2"/>
</dbReference>
<dbReference type="Proteomes" id="UP000812031">
    <property type="component" value="Unassembled WGS sequence"/>
</dbReference>
<dbReference type="RefSeq" id="WP_219318676.1">
    <property type="nucleotide sequence ID" value="NZ_JAHWYN010000018.1"/>
</dbReference>
<evidence type="ECO:0000313" key="3">
    <source>
        <dbReference type="Proteomes" id="UP000812031"/>
    </source>
</evidence>
<sequence length="1293" mass="138767">TQPDVLSCSIVQDAPAKCYGDSNGTATVTAVGGNVGYTYLWDNGETTAQAIALNAGNHTVTVTDNLGYKTSCNVTIGQPQAALTATAVITNNNNCIACSNGTINLTVSGGTEPYTFSWSNGATTEDISNLSNGSYIVEITDNNDCKANYTFTITESSINIIKEDTYVDSNQDGITNVGDDVKYSFVVKNTGTVTLTNITIDDENAIVTGAISTLAAGETNTTTFSGTHAITQSDIDLGYVYNVAIAKAKDPENKDVTSISYDPTPCATCPITTDCPSCTITPLTQSPKLELIKTTSTINYSVVGDVIKYTIIVKNTGNVTLNQITVKDPLTNLDTIIEILAPGASSEYTQSYTVTQEDLNNGSVTNIAKAESNTHITAEDTVTVNEKANPIDAVNDNAGTIVGVNQTTPNVINVFTNDTLNVSPVKSVDVILTTVTSNPFLQLNPDGSIDVLPDAPVGMQTMTYQICEKLNSTNCDTATVTVTIEGPSMTVSGEGICINDIPYFSYTTTANNFTPVNGLTLTWTDSNNNVVTTMTNLPLNGKVVWPGAIVDANGNGIDWPGWILVNNKWIEGADGFENLRPTASITFTLNPSQTVIANYPPSDPICTSRPTFKIDAVDDTAGPIDGINGATNVLNVFNNDTLNTVAVNPADITLTLVTPDATGYMTMNADGSIDLKDGTPAGIYTLVYQICENADQGNCDTATVTINVICNNTTKMAGIVFNAGTNTPLANVPVTLIPQGTTPGPILIRITNAQGYYNFTGMAPGDYLLQVQDANLNSAYQLYPVDSSLFFTTLEICVYQFHNFGYDKSNLPVLGDFVWYDANDNGIQDEWFDANNDNLITQNIPDANGSFDYSKWEWIDLNGDGSYKGAINVGELNAAGFGNAKSPNVFVTGPNNYNASVIIGIQGFWRNRPPLGAFGDYTVELKMDSNLEAQSSAMRATGLVKTIPNTSKNTNSPKTGKPTSFEVCGPTNQNPQAASLTNANKVNLDIDFGIICKTFANIQATNDTFSVTQCSILDEIRNALTNDLLNGAPANISDFKFKLLTTLGQNIEIDGNGNITLTNGIAAGEYTFDYQVCEAANPTNCDTATITINVAGIEPITIAPEDKICNDDITLVDLSKYLPTGTPTNGTWIDSENSGGLNGNLLNAFGLPVKKYKYEYKITGDCPKSIFLIMDIKSNCIVLPCKTLIVHNAFSSNEDGRNDYFRIENLEDNACFKNFKVEIFNRWGVLVFEKDNYDNDANAFRGRSEGRTTINKNEGLPTGTYFYILSYDAVDGLGQTSNVKKDGYLYLIK</sequence>
<dbReference type="InterPro" id="IPR025667">
    <property type="entry name" value="SprB_repeat"/>
</dbReference>
<evidence type="ECO:0000313" key="2">
    <source>
        <dbReference type="EMBL" id="MBW4362185.1"/>
    </source>
</evidence>
<keyword evidence="3" id="KW-1185">Reference proteome</keyword>
<comment type="caution">
    <text evidence="2">The sequence shown here is derived from an EMBL/GenBank/DDBJ whole genome shotgun (WGS) entry which is preliminary data.</text>
</comment>
<reference evidence="2 3" key="1">
    <citation type="submission" date="2021-07" db="EMBL/GenBank/DDBJ databases">
        <title>Flavobacterium sp. nov. isolated from sediment on the Taihu Lake.</title>
        <authorList>
            <person name="Qu J.-H."/>
        </authorList>
    </citation>
    <scope>NUCLEOTIDE SEQUENCE [LARGE SCALE GENOMIC DNA]</scope>
    <source>
        <strain evidence="2 3">NAS39</strain>
    </source>
</reference>
<organism evidence="2 3">
    <name type="scientific">Flavobacterium taihuense</name>
    <dbReference type="NCBI Taxonomy" id="2857508"/>
    <lineage>
        <taxon>Bacteria</taxon>
        <taxon>Pseudomonadati</taxon>
        <taxon>Bacteroidota</taxon>
        <taxon>Flavobacteriia</taxon>
        <taxon>Flavobacteriales</taxon>
        <taxon>Flavobacteriaceae</taxon>
        <taxon>Flavobacterium</taxon>
    </lineage>
</organism>
<name>A0ABS6XZT5_9FLAO</name>